<dbReference type="PANTHER" id="PTHR19303">
    <property type="entry name" value="TRANSPOSON"/>
    <property type="match status" value="1"/>
</dbReference>
<reference evidence="3" key="1">
    <citation type="submission" date="2021-06" db="EMBL/GenBank/DDBJ databases">
        <authorList>
            <person name="Kallberg Y."/>
            <person name="Tangrot J."/>
            <person name="Rosling A."/>
        </authorList>
    </citation>
    <scope>NUCLEOTIDE SEQUENCE</scope>
    <source>
        <strain evidence="3">MT106</strain>
    </source>
</reference>
<proteinExistence type="predicted"/>
<dbReference type="PANTHER" id="PTHR19303:SF73">
    <property type="entry name" value="PROTEIN PDC2"/>
    <property type="match status" value="1"/>
</dbReference>
<dbReference type="EMBL" id="CAJVPL010005432">
    <property type="protein sequence ID" value="CAG8658107.1"/>
    <property type="molecule type" value="Genomic_DNA"/>
</dbReference>
<dbReference type="Proteomes" id="UP000789831">
    <property type="component" value="Unassembled WGS sequence"/>
</dbReference>
<evidence type="ECO:0000313" key="3">
    <source>
        <dbReference type="EMBL" id="CAG8658107.1"/>
    </source>
</evidence>
<dbReference type="SMART" id="SM00674">
    <property type="entry name" value="CENPB"/>
    <property type="match status" value="1"/>
</dbReference>
<dbReference type="GO" id="GO:0005634">
    <property type="term" value="C:nucleus"/>
    <property type="evidence" value="ECO:0007669"/>
    <property type="project" value="TreeGrafter"/>
</dbReference>
<dbReference type="PROSITE" id="PS51253">
    <property type="entry name" value="HTH_CENPB"/>
    <property type="match status" value="1"/>
</dbReference>
<dbReference type="InterPro" id="IPR009057">
    <property type="entry name" value="Homeodomain-like_sf"/>
</dbReference>
<feature type="domain" description="HTH CENPB-type" evidence="2">
    <location>
        <begin position="123"/>
        <end position="197"/>
    </location>
</feature>
<protein>
    <submittedName>
        <fullName evidence="3">11631_t:CDS:1</fullName>
    </submittedName>
</protein>
<comment type="caution">
    <text evidence="3">The sequence shown here is derived from an EMBL/GenBank/DDBJ whole genome shotgun (WGS) entry which is preliminary data.</text>
</comment>
<dbReference type="GO" id="GO:0003677">
    <property type="term" value="F:DNA binding"/>
    <property type="evidence" value="ECO:0007669"/>
    <property type="project" value="UniProtKB-KW"/>
</dbReference>
<dbReference type="SUPFAM" id="SSF46689">
    <property type="entry name" value="Homeodomain-like"/>
    <property type="match status" value="1"/>
</dbReference>
<evidence type="ECO:0000256" key="1">
    <source>
        <dbReference type="ARBA" id="ARBA00023125"/>
    </source>
</evidence>
<evidence type="ECO:0000313" key="4">
    <source>
        <dbReference type="Proteomes" id="UP000789831"/>
    </source>
</evidence>
<keyword evidence="1" id="KW-0238">DNA-binding</keyword>
<organism evidence="3 4">
    <name type="scientific">Ambispora gerdemannii</name>
    <dbReference type="NCBI Taxonomy" id="144530"/>
    <lineage>
        <taxon>Eukaryota</taxon>
        <taxon>Fungi</taxon>
        <taxon>Fungi incertae sedis</taxon>
        <taxon>Mucoromycota</taxon>
        <taxon>Glomeromycotina</taxon>
        <taxon>Glomeromycetes</taxon>
        <taxon>Archaeosporales</taxon>
        <taxon>Ambisporaceae</taxon>
        <taxon>Ambispora</taxon>
    </lineage>
</organism>
<sequence length="254" mass="29628">MNKDPNHLYIEIQQRLKRKESWDIFGDHYGISFDYLLFTFLVEQEIAFYHFQLLKLQGPNDFTFKHSFSVIPSEPASKKKCNHLSNAQRKEICEYSQKNPSAKHHEITEEFLTVIWLTVFTEKTYHHRSPKYLLVKAIMNLWVDQINANAELVLTNVLLKKKAHTFVEGLGIDKEAQKFSNGWLKKFKKRNNIRKIMLHGEANSASLALLPEARIILQAIISGYDLDNVYNVDETGLFSHNFNTNIGKEEKSRN</sequence>
<evidence type="ECO:0000259" key="2">
    <source>
        <dbReference type="PROSITE" id="PS51253"/>
    </source>
</evidence>
<dbReference type="Gene3D" id="1.10.10.60">
    <property type="entry name" value="Homeodomain-like"/>
    <property type="match status" value="1"/>
</dbReference>
<gene>
    <name evidence="3" type="ORF">AGERDE_LOCUS11686</name>
</gene>
<accession>A0A9N9E4I0</accession>
<dbReference type="InterPro" id="IPR050863">
    <property type="entry name" value="CenT-Element_Derived"/>
</dbReference>
<name>A0A9N9E4I0_9GLOM</name>
<dbReference type="Pfam" id="PF03221">
    <property type="entry name" value="HTH_Tnp_Tc5"/>
    <property type="match status" value="1"/>
</dbReference>
<dbReference type="InterPro" id="IPR006600">
    <property type="entry name" value="HTH_CenpB_DNA-bd_dom"/>
</dbReference>
<dbReference type="AlphaFoldDB" id="A0A9N9E4I0"/>
<dbReference type="OrthoDB" id="2447222at2759"/>
<keyword evidence="4" id="KW-1185">Reference proteome</keyword>